<dbReference type="Proteomes" id="UP000479710">
    <property type="component" value="Unassembled WGS sequence"/>
</dbReference>
<keyword evidence="2" id="KW-1185">Reference proteome</keyword>
<dbReference type="AlphaFoldDB" id="A0A6G1C926"/>
<protein>
    <submittedName>
        <fullName evidence="1">Uncharacterized protein</fullName>
    </submittedName>
</protein>
<sequence length="64" mass="7160">MRIKGEKVPVEIDDSNHVTFHCAICMEYKPMHSRFHCEAQDVGLVMRSVEAEGALWSAAGAKEL</sequence>
<dbReference type="EMBL" id="SPHZ02000010">
    <property type="protein sequence ID" value="KAF0896294.1"/>
    <property type="molecule type" value="Genomic_DNA"/>
</dbReference>
<name>A0A6G1C926_9ORYZ</name>
<evidence type="ECO:0000313" key="2">
    <source>
        <dbReference type="Proteomes" id="UP000479710"/>
    </source>
</evidence>
<gene>
    <name evidence="1" type="ORF">E2562_021449</name>
</gene>
<proteinExistence type="predicted"/>
<reference evidence="1 2" key="1">
    <citation type="submission" date="2019-11" db="EMBL/GenBank/DDBJ databases">
        <title>Whole genome sequence of Oryza granulata.</title>
        <authorList>
            <person name="Li W."/>
        </authorList>
    </citation>
    <scope>NUCLEOTIDE SEQUENCE [LARGE SCALE GENOMIC DNA]</scope>
    <source>
        <strain evidence="2">cv. Menghai</strain>
        <tissue evidence="1">Leaf</tissue>
    </source>
</reference>
<accession>A0A6G1C926</accession>
<evidence type="ECO:0000313" key="1">
    <source>
        <dbReference type="EMBL" id="KAF0896294.1"/>
    </source>
</evidence>
<comment type="caution">
    <text evidence="1">The sequence shown here is derived from an EMBL/GenBank/DDBJ whole genome shotgun (WGS) entry which is preliminary data.</text>
</comment>
<organism evidence="1 2">
    <name type="scientific">Oryza meyeriana var. granulata</name>
    <dbReference type="NCBI Taxonomy" id="110450"/>
    <lineage>
        <taxon>Eukaryota</taxon>
        <taxon>Viridiplantae</taxon>
        <taxon>Streptophyta</taxon>
        <taxon>Embryophyta</taxon>
        <taxon>Tracheophyta</taxon>
        <taxon>Spermatophyta</taxon>
        <taxon>Magnoliopsida</taxon>
        <taxon>Liliopsida</taxon>
        <taxon>Poales</taxon>
        <taxon>Poaceae</taxon>
        <taxon>BOP clade</taxon>
        <taxon>Oryzoideae</taxon>
        <taxon>Oryzeae</taxon>
        <taxon>Oryzinae</taxon>
        <taxon>Oryza</taxon>
        <taxon>Oryza meyeriana</taxon>
    </lineage>
</organism>